<dbReference type="Proteomes" id="UP001589619">
    <property type="component" value="Unassembled WGS sequence"/>
</dbReference>
<reference evidence="1 2" key="1">
    <citation type="submission" date="2024-09" db="EMBL/GenBank/DDBJ databases">
        <authorList>
            <person name="Sun Q."/>
            <person name="Mori K."/>
        </authorList>
    </citation>
    <scope>NUCLEOTIDE SEQUENCE [LARGE SCALE GENOMIC DNA]</scope>
    <source>
        <strain evidence="1 2">JCM 12520</strain>
    </source>
</reference>
<comment type="caution">
    <text evidence="1">The sequence shown here is derived from an EMBL/GenBank/DDBJ whole genome shotgun (WGS) entry which is preliminary data.</text>
</comment>
<keyword evidence="2" id="KW-1185">Reference proteome</keyword>
<gene>
    <name evidence="1" type="ORF">ACFFNY_21605</name>
</gene>
<dbReference type="EMBL" id="JBHMAG010000014">
    <property type="protein sequence ID" value="MFB9754173.1"/>
    <property type="molecule type" value="Genomic_DNA"/>
</dbReference>
<organism evidence="1 2">
    <name type="scientific">Paenibacillus hodogayensis</name>
    <dbReference type="NCBI Taxonomy" id="279208"/>
    <lineage>
        <taxon>Bacteria</taxon>
        <taxon>Bacillati</taxon>
        <taxon>Bacillota</taxon>
        <taxon>Bacilli</taxon>
        <taxon>Bacillales</taxon>
        <taxon>Paenibacillaceae</taxon>
        <taxon>Paenibacillus</taxon>
    </lineage>
</organism>
<dbReference type="RefSeq" id="WP_344914202.1">
    <property type="nucleotide sequence ID" value="NZ_BAAAYO010000013.1"/>
</dbReference>
<evidence type="ECO:0000313" key="2">
    <source>
        <dbReference type="Proteomes" id="UP001589619"/>
    </source>
</evidence>
<evidence type="ECO:0000313" key="1">
    <source>
        <dbReference type="EMBL" id="MFB9754173.1"/>
    </source>
</evidence>
<proteinExistence type="predicted"/>
<sequence>MSRLRPTPDEWLRQIVREAAILMEDRTFKITGYKPQRFSFLHLYYDLPPWHKSDGCRMRLRYDHTRTDTFVTRVEFGFKPTGTAWTRAQNESMRDFLDGYAAMKRLVRSSTPVLELVYSDLEQLDERRAVSETADSLASMMNDMRKLVSLVGLRGYFLA</sequence>
<accession>A0ABV5W0T3</accession>
<protein>
    <submittedName>
        <fullName evidence="1">Uncharacterized protein</fullName>
    </submittedName>
</protein>
<name>A0ABV5W0T3_9BACL</name>